<gene>
    <name evidence="11" type="ORF">MOQ_003167</name>
</gene>
<evidence type="ECO:0000256" key="10">
    <source>
        <dbReference type="SAM" id="SignalP"/>
    </source>
</evidence>
<name>K2NVJ5_TRYCR</name>
<feature type="signal peptide" evidence="10">
    <location>
        <begin position="1"/>
        <end position="24"/>
    </location>
</feature>
<comment type="subcellular location">
    <subcellularLocation>
        <location evidence="1">Cell membrane</location>
    </subcellularLocation>
    <subcellularLocation>
        <location evidence="9">Endomembrane system</location>
        <topology evidence="9">Single-pass membrane protein</topology>
    </subcellularLocation>
</comment>
<dbReference type="Proteomes" id="UP000007350">
    <property type="component" value="Unassembled WGS sequence"/>
</dbReference>
<dbReference type="SUPFAM" id="SSF52058">
    <property type="entry name" value="L domain-like"/>
    <property type="match status" value="2"/>
</dbReference>
<dbReference type="OrthoDB" id="259231at2759"/>
<organism evidence="11 12">
    <name type="scientific">Trypanosoma cruzi marinkellei</name>
    <dbReference type="NCBI Taxonomy" id="85056"/>
    <lineage>
        <taxon>Eukaryota</taxon>
        <taxon>Discoba</taxon>
        <taxon>Euglenozoa</taxon>
        <taxon>Kinetoplastea</taxon>
        <taxon>Metakinetoplastina</taxon>
        <taxon>Trypanosomatida</taxon>
        <taxon>Trypanosomatidae</taxon>
        <taxon>Trypanosoma</taxon>
        <taxon>Schizotrypanum</taxon>
    </lineage>
</organism>
<reference evidence="11 12" key="1">
    <citation type="journal article" date="2012" name="BMC Genomics">
        <title>Comparative genomic analysis of human infective Trypanosoma cruzi lineages with the bat-restricted subspecies T. cruzi marinkellei.</title>
        <authorList>
            <person name="Franzen O."/>
            <person name="Talavera-Lopez C."/>
            <person name="Ochaya S."/>
            <person name="Butler C.E."/>
            <person name="Messenger L.A."/>
            <person name="Lewis M.D."/>
            <person name="Llewellyn M.S."/>
            <person name="Marinkelle C.J."/>
            <person name="Tyler K.M."/>
            <person name="Miles M.A."/>
            <person name="Andersson B."/>
        </authorList>
    </citation>
    <scope>NUCLEOTIDE SEQUENCE [LARGE SCALE GENOMIC DNA]</scope>
    <source>
        <strain evidence="11 12">B7</strain>
    </source>
</reference>
<dbReference type="EMBL" id="AHKC01009496">
    <property type="protein sequence ID" value="EKF32972.1"/>
    <property type="molecule type" value="Genomic_DNA"/>
</dbReference>
<keyword evidence="6" id="KW-0472">Membrane</keyword>
<keyword evidence="12" id="KW-1185">Reference proteome</keyword>
<evidence type="ECO:0000256" key="8">
    <source>
        <dbReference type="ARBA" id="ARBA00023180"/>
    </source>
</evidence>
<evidence type="ECO:0000256" key="1">
    <source>
        <dbReference type="ARBA" id="ARBA00004236"/>
    </source>
</evidence>
<keyword evidence="2" id="KW-1003">Cell membrane</keyword>
<proteinExistence type="predicted"/>
<keyword evidence="5" id="KW-1133">Transmembrane helix</keyword>
<evidence type="ECO:0000256" key="6">
    <source>
        <dbReference type="ARBA" id="ARBA00023136"/>
    </source>
</evidence>
<evidence type="ECO:0000313" key="11">
    <source>
        <dbReference type="EMBL" id="EKF32972.1"/>
    </source>
</evidence>
<evidence type="ECO:0000256" key="4">
    <source>
        <dbReference type="ARBA" id="ARBA00022729"/>
    </source>
</evidence>
<comment type="caution">
    <text evidence="11">The sequence shown here is derived from an EMBL/GenBank/DDBJ whole genome shotgun (WGS) entry which is preliminary data.</text>
</comment>
<dbReference type="PANTHER" id="PTHR48052">
    <property type="entry name" value="UNNAMED PRODUCT"/>
    <property type="match status" value="1"/>
</dbReference>
<accession>K2NVJ5</accession>
<dbReference type="GO" id="GO:0012505">
    <property type="term" value="C:endomembrane system"/>
    <property type="evidence" value="ECO:0007669"/>
    <property type="project" value="UniProtKB-SubCell"/>
</dbReference>
<dbReference type="AlphaFoldDB" id="K2NVJ5"/>
<sequence>MAVSMTIYLLLMAVLCCFSSGTEGRLQFEWRKQSFRRKSSFPLESWNLVFDALFHSIEDAEFRKSIKNVKDGKSVGPLGEVFSYCDLSILQCLNYNPIALTLHGMENGTVHFDYLPKTLCFLTVESSTLNQELYIKNLSDNMIQLSFINVTFLSGNATVVLNQTLQRFTCRNCGLHSISFTGESELKMLDLSENKLDTLLFSIPSNITSFIMQNCLYNVSLVKLMRALPPNVVSLDISHSQFSEFMKGIAMIPQSLRSLDVSGFPINTDASFFLNALKSANRGIERLIAKNCGLMGTIDKIGDWKLLRTLDLAQNRISNVVWGNLPLMLKYLDLSANAIEGKLPVGLLSRSLNTFTVSHNAISGPLNIDELPPQLTLLDVRNNNFSGTIDFTRLPESILYVYVQHNKFQGTPDLAEIPAGIEKILIHDNNWDSLFPSY</sequence>
<keyword evidence="8" id="KW-0325">Glycoprotein</keyword>
<keyword evidence="4 10" id="KW-0732">Signal</keyword>
<feature type="chain" id="PRO_5003862398" evidence="10">
    <location>
        <begin position="25"/>
        <end position="438"/>
    </location>
</feature>
<dbReference type="PANTHER" id="PTHR48052:SF8">
    <property type="entry name" value="LRR RECEPTOR-LIKE SERINE_THREONINE-PROTEIN KINASE FLS2"/>
    <property type="match status" value="1"/>
</dbReference>
<evidence type="ECO:0000256" key="2">
    <source>
        <dbReference type="ARBA" id="ARBA00022475"/>
    </source>
</evidence>
<dbReference type="Gene3D" id="3.80.10.10">
    <property type="entry name" value="Ribonuclease Inhibitor"/>
    <property type="match status" value="2"/>
</dbReference>
<evidence type="ECO:0000256" key="3">
    <source>
        <dbReference type="ARBA" id="ARBA00022692"/>
    </source>
</evidence>
<keyword evidence="7" id="KW-0675">Receptor</keyword>
<evidence type="ECO:0000313" key="12">
    <source>
        <dbReference type="Proteomes" id="UP000007350"/>
    </source>
</evidence>
<protein>
    <submittedName>
        <fullName evidence="11">Leucine-rich repeat protein, putative</fullName>
    </submittedName>
</protein>
<evidence type="ECO:0000256" key="5">
    <source>
        <dbReference type="ARBA" id="ARBA00022989"/>
    </source>
</evidence>
<dbReference type="InterPro" id="IPR032675">
    <property type="entry name" value="LRR_dom_sf"/>
</dbReference>
<evidence type="ECO:0000256" key="9">
    <source>
        <dbReference type="ARBA" id="ARBA00037847"/>
    </source>
</evidence>
<evidence type="ECO:0000256" key="7">
    <source>
        <dbReference type="ARBA" id="ARBA00023170"/>
    </source>
</evidence>
<dbReference type="GO" id="GO:0005886">
    <property type="term" value="C:plasma membrane"/>
    <property type="evidence" value="ECO:0007669"/>
    <property type="project" value="UniProtKB-SubCell"/>
</dbReference>
<keyword evidence="3" id="KW-0812">Transmembrane</keyword>